<dbReference type="Gene3D" id="1.10.1330.10">
    <property type="entry name" value="Dockerin domain"/>
    <property type="match status" value="1"/>
</dbReference>
<reference evidence="3" key="1">
    <citation type="submission" date="2019-10" db="EMBL/GenBank/DDBJ databases">
        <title>Lacipirellula parvula gen. nov., sp. nov., representing a lineage of planctomycetes widespread in freshwater anoxic habitats, and description of the family Lacipirellulaceae.</title>
        <authorList>
            <person name="Dedysh S.N."/>
            <person name="Kulichevskaya I.S."/>
            <person name="Beletsky A.V."/>
            <person name="Rakitin A.L."/>
            <person name="Mardanov A.V."/>
            <person name="Ivanova A.A."/>
            <person name="Saltykova V.X."/>
            <person name="Rijpstra W.I.C."/>
            <person name="Sinninghe Damste J.S."/>
            <person name="Ravin N.V."/>
        </authorList>
    </citation>
    <scope>NUCLEOTIDE SEQUENCE [LARGE SCALE GENOMIC DNA]</scope>
    <source>
        <strain evidence="3">PX69</strain>
    </source>
</reference>
<dbReference type="SUPFAM" id="SSF82171">
    <property type="entry name" value="DPP6 N-terminal domain-like"/>
    <property type="match status" value="1"/>
</dbReference>
<evidence type="ECO:0000313" key="3">
    <source>
        <dbReference type="Proteomes" id="UP000326837"/>
    </source>
</evidence>
<keyword evidence="3" id="KW-1185">Reference proteome</keyword>
<evidence type="ECO:0000256" key="1">
    <source>
        <dbReference type="SAM" id="SignalP"/>
    </source>
</evidence>
<proteinExistence type="predicted"/>
<evidence type="ECO:0000313" key="2">
    <source>
        <dbReference type="EMBL" id="BBO31159.1"/>
    </source>
</evidence>
<dbReference type="EMBL" id="AP021861">
    <property type="protein sequence ID" value="BBO31159.1"/>
    <property type="molecule type" value="Genomic_DNA"/>
</dbReference>
<evidence type="ECO:0008006" key="4">
    <source>
        <dbReference type="Google" id="ProtNLM"/>
    </source>
</evidence>
<dbReference type="InterPro" id="IPR018247">
    <property type="entry name" value="EF_Hand_1_Ca_BS"/>
</dbReference>
<dbReference type="Proteomes" id="UP000326837">
    <property type="component" value="Chromosome"/>
</dbReference>
<feature type="chain" id="PRO_5024891462" description="PEP-CTERM protein-sorting domain-containing protein" evidence="1">
    <location>
        <begin position="29"/>
        <end position="662"/>
    </location>
</feature>
<gene>
    <name evidence="2" type="ORF">PLANPX_0771</name>
</gene>
<dbReference type="KEGG" id="lpav:PLANPX_0771"/>
<dbReference type="GO" id="GO:0000272">
    <property type="term" value="P:polysaccharide catabolic process"/>
    <property type="evidence" value="ECO:0007669"/>
    <property type="project" value="InterPro"/>
</dbReference>
<dbReference type="AlphaFoldDB" id="A0A5K7XDQ6"/>
<keyword evidence="1" id="KW-0732">Signal</keyword>
<organism evidence="2 3">
    <name type="scientific">Lacipirellula parvula</name>
    <dbReference type="NCBI Taxonomy" id="2650471"/>
    <lineage>
        <taxon>Bacteria</taxon>
        <taxon>Pseudomonadati</taxon>
        <taxon>Planctomycetota</taxon>
        <taxon>Planctomycetia</taxon>
        <taxon>Pirellulales</taxon>
        <taxon>Lacipirellulaceae</taxon>
        <taxon>Lacipirellula</taxon>
    </lineage>
</organism>
<feature type="signal peptide" evidence="1">
    <location>
        <begin position="1"/>
        <end position="28"/>
    </location>
</feature>
<name>A0A5K7XDQ6_9BACT</name>
<sequence length="662" mass="69270">MFTGRLIMKITLIALLLGVSLCAAPAFAAVDSLVQIVSGPVATGGSNSIASFGYDPIGDVMYVSSFGAGGSLRKVVDVSTNPVGTTVVFESSLQLYYRDGDADRGVGSPMQSGISFNPLPIVNGNNVIAPYSMAIIADASTTYKPGFSSGTANRDPAASKRFYTYNRGELLSGGNASAVYTTIATMADLNNAAGVPLNTTTNNGRQVAWSGNGQWAYFGESSADHGGIWKLDPLTGDMERLVTGDANTEPAVVHNAGVDTIFFRGIASTGNVGGIDKITYDGTTASAASVAVSIADLRSFLEADSTMTPTIFAMSSDSEGNVYFSHSDSTPERRGIFKLDTEGRLAKVATQAERNQYLTELLGATTAANSNTLRMQPRTIQHPTAGAITQILYAENATNGVTGVNVFKTGDFDRNGVAGQAADMSQFSAALKVRGAAITNVDNHKFDLNANAVVDWKDVKILQQFVDLPNGDANFDGVLDLVDLDVVGANYYTASPTANKTWATGDFASVDPLYATTAVDANIVNLVDLQLFADTWLNVLDQPITKTQLTSRGYVGQFLDDVLDVFGFNTALAGDFDLNGVVDGADFLAWQRQFGTNVTPGTGADADGDGLVDGDDLAVWQGNFGATAAAPVAAAVPEPSALLLGTLAVAGVAGLRRRQSVR</sequence>
<accession>A0A5K7XDQ6</accession>
<protein>
    <recommendedName>
        <fullName evidence="4">PEP-CTERM protein-sorting domain-containing protein</fullName>
    </recommendedName>
</protein>
<dbReference type="PROSITE" id="PS00018">
    <property type="entry name" value="EF_HAND_1"/>
    <property type="match status" value="1"/>
</dbReference>
<dbReference type="InterPro" id="IPR036439">
    <property type="entry name" value="Dockerin_dom_sf"/>
</dbReference>
<dbReference type="RefSeq" id="WP_152097350.1">
    <property type="nucleotide sequence ID" value="NZ_AP021861.1"/>
</dbReference>